<dbReference type="AlphaFoldDB" id="A0A317CCK2"/>
<reference evidence="1 2" key="1">
    <citation type="submission" date="2018-05" db="EMBL/GenBank/DDBJ databases">
        <title>Leucothrix arctica sp. nov., isolated from Arctic seawater.</title>
        <authorList>
            <person name="Choi A."/>
            <person name="Baek K."/>
        </authorList>
    </citation>
    <scope>NUCLEOTIDE SEQUENCE [LARGE SCALE GENOMIC DNA]</scope>
    <source>
        <strain evidence="1 2">IMCC9719</strain>
    </source>
</reference>
<dbReference type="Gene3D" id="3.20.160.10">
    <property type="entry name" value="vpa0580 domain like"/>
    <property type="match status" value="1"/>
</dbReference>
<dbReference type="InterPro" id="IPR038604">
    <property type="entry name" value="HopJ_sf"/>
</dbReference>
<dbReference type="InterPro" id="IPR014984">
    <property type="entry name" value="HopJ"/>
</dbReference>
<evidence type="ECO:0000313" key="2">
    <source>
        <dbReference type="Proteomes" id="UP000245506"/>
    </source>
</evidence>
<name>A0A317CCK2_9GAMM</name>
<comment type="caution">
    <text evidence="1">The sequence shown here is derived from an EMBL/GenBank/DDBJ whole genome shotgun (WGS) entry which is preliminary data.</text>
</comment>
<organism evidence="1 2">
    <name type="scientific">Leucothrix arctica</name>
    <dbReference type="NCBI Taxonomy" id="1481894"/>
    <lineage>
        <taxon>Bacteria</taxon>
        <taxon>Pseudomonadati</taxon>
        <taxon>Pseudomonadota</taxon>
        <taxon>Gammaproteobacteria</taxon>
        <taxon>Thiotrichales</taxon>
        <taxon>Thiotrichaceae</taxon>
        <taxon>Leucothrix</taxon>
    </lineage>
</organism>
<proteinExistence type="predicted"/>
<dbReference type="RefSeq" id="WP_109823325.1">
    <property type="nucleotide sequence ID" value="NZ_QGKL01000029.1"/>
</dbReference>
<sequence length="116" mass="13028">MSTEQFLDKLRNEPNSIDFEDTMAAIEAGYEFSPTAFKNGDVENEANQNNGSCKIFSYAQLQALNADETLACFGRYYRDDVLKHPDGADHGNIRNFMQYGWIGVEFSDSALTPKKA</sequence>
<dbReference type="Proteomes" id="UP000245506">
    <property type="component" value="Unassembled WGS sequence"/>
</dbReference>
<evidence type="ECO:0000313" key="1">
    <source>
        <dbReference type="EMBL" id="PWQ96354.1"/>
    </source>
</evidence>
<dbReference type="Pfam" id="PF08888">
    <property type="entry name" value="HopJ"/>
    <property type="match status" value="1"/>
</dbReference>
<protein>
    <submittedName>
        <fullName evidence="1">Type III effector</fullName>
    </submittedName>
</protein>
<accession>A0A317CCK2</accession>
<gene>
    <name evidence="1" type="ORF">DKT75_10240</name>
</gene>
<dbReference type="OrthoDB" id="9790826at2"/>
<keyword evidence="2" id="KW-1185">Reference proteome</keyword>
<dbReference type="EMBL" id="QGKL01000029">
    <property type="protein sequence ID" value="PWQ96354.1"/>
    <property type="molecule type" value="Genomic_DNA"/>
</dbReference>